<dbReference type="InterPro" id="IPR027417">
    <property type="entry name" value="P-loop_NTPase"/>
</dbReference>
<dbReference type="HOGENOM" id="CLU_001103_14_3_9"/>
<protein>
    <recommendedName>
        <fullName evidence="16">DNA helicase RecQ</fullName>
        <ecNumber evidence="16">5.6.2.4</ecNumber>
    </recommendedName>
</protein>
<organism evidence="20 21">
    <name type="scientific">Desulfoscipio gibsoniae DSM 7213</name>
    <dbReference type="NCBI Taxonomy" id="767817"/>
    <lineage>
        <taxon>Bacteria</taxon>
        <taxon>Bacillati</taxon>
        <taxon>Bacillota</taxon>
        <taxon>Clostridia</taxon>
        <taxon>Eubacteriales</taxon>
        <taxon>Desulfallaceae</taxon>
        <taxon>Desulfoscipio</taxon>
    </lineage>
</organism>
<evidence type="ECO:0000256" key="3">
    <source>
        <dbReference type="ARBA" id="ARBA00005446"/>
    </source>
</evidence>
<accession>R4KF44</accession>
<dbReference type="eggNOG" id="COG0514">
    <property type="taxonomic scope" value="Bacteria"/>
</dbReference>
<evidence type="ECO:0000259" key="19">
    <source>
        <dbReference type="PROSITE" id="PS51194"/>
    </source>
</evidence>
<keyword evidence="5" id="KW-0547">Nucleotide-binding</keyword>
<dbReference type="GO" id="GO:0046872">
    <property type="term" value="F:metal ion binding"/>
    <property type="evidence" value="ECO:0007669"/>
    <property type="project" value="UniProtKB-KW"/>
</dbReference>
<evidence type="ECO:0000256" key="1">
    <source>
        <dbReference type="ARBA" id="ARBA00001946"/>
    </source>
</evidence>
<evidence type="ECO:0000256" key="8">
    <source>
        <dbReference type="ARBA" id="ARBA00022806"/>
    </source>
</evidence>
<dbReference type="InterPro" id="IPR004589">
    <property type="entry name" value="DNA_helicase_ATP-dep_RecQ"/>
</dbReference>
<keyword evidence="11" id="KW-0238">DNA-binding</keyword>
<dbReference type="SUPFAM" id="SSF52540">
    <property type="entry name" value="P-loop containing nucleoside triphosphate hydrolases"/>
    <property type="match status" value="1"/>
</dbReference>
<dbReference type="CDD" id="cd18794">
    <property type="entry name" value="SF2_C_RecQ"/>
    <property type="match status" value="1"/>
</dbReference>
<dbReference type="Pfam" id="PF16124">
    <property type="entry name" value="RecQ_Zn_bind"/>
    <property type="match status" value="1"/>
</dbReference>
<dbReference type="InterPro" id="IPR032284">
    <property type="entry name" value="RecQ_Zn-bd"/>
</dbReference>
<dbReference type="GO" id="GO:0006260">
    <property type="term" value="P:DNA replication"/>
    <property type="evidence" value="ECO:0007669"/>
    <property type="project" value="InterPro"/>
</dbReference>
<dbReference type="GO" id="GO:0005737">
    <property type="term" value="C:cytoplasm"/>
    <property type="evidence" value="ECO:0007669"/>
    <property type="project" value="TreeGrafter"/>
</dbReference>
<feature type="domain" description="HRDC" evidence="17">
    <location>
        <begin position="512"/>
        <end position="592"/>
    </location>
</feature>
<keyword evidence="21" id="KW-1185">Reference proteome</keyword>
<feature type="domain" description="Helicase ATP-binding" evidence="18">
    <location>
        <begin position="25"/>
        <end position="194"/>
    </location>
</feature>
<dbReference type="NCBIfam" id="TIGR01389">
    <property type="entry name" value="recQ"/>
    <property type="match status" value="1"/>
</dbReference>
<dbReference type="GO" id="GO:0009432">
    <property type="term" value="P:SOS response"/>
    <property type="evidence" value="ECO:0007669"/>
    <property type="project" value="UniProtKB-UniRule"/>
</dbReference>
<dbReference type="PANTHER" id="PTHR13710">
    <property type="entry name" value="DNA HELICASE RECQ FAMILY MEMBER"/>
    <property type="match status" value="1"/>
</dbReference>
<dbReference type="GO" id="GO:0043138">
    <property type="term" value="F:3'-5' DNA helicase activity"/>
    <property type="evidence" value="ECO:0007669"/>
    <property type="project" value="UniProtKB-EC"/>
</dbReference>
<dbReference type="SMART" id="SM00956">
    <property type="entry name" value="RQC"/>
    <property type="match status" value="1"/>
</dbReference>
<feature type="domain" description="Helicase C-terminal" evidence="19">
    <location>
        <begin position="214"/>
        <end position="362"/>
    </location>
</feature>
<evidence type="ECO:0000256" key="15">
    <source>
        <dbReference type="ARBA" id="ARBA00034617"/>
    </source>
</evidence>
<keyword evidence="7" id="KW-0378">Hydrolase</keyword>
<comment type="cofactor">
    <cofactor evidence="1">
        <name>Mg(2+)</name>
        <dbReference type="ChEBI" id="CHEBI:18420"/>
    </cofactor>
</comment>
<dbReference type="InterPro" id="IPR001650">
    <property type="entry name" value="Helicase_C-like"/>
</dbReference>
<dbReference type="SMART" id="SM00490">
    <property type="entry name" value="HELICc"/>
    <property type="match status" value="1"/>
</dbReference>
<dbReference type="Proteomes" id="UP000013520">
    <property type="component" value="Chromosome"/>
</dbReference>
<dbReference type="GO" id="GO:0006281">
    <property type="term" value="P:DNA repair"/>
    <property type="evidence" value="ECO:0007669"/>
    <property type="project" value="UniProtKB-KW"/>
</dbReference>
<comment type="similarity">
    <text evidence="3">Belongs to the helicase family. RecQ subfamily.</text>
</comment>
<dbReference type="PROSITE" id="PS50967">
    <property type="entry name" value="HRDC"/>
    <property type="match status" value="1"/>
</dbReference>
<dbReference type="SUPFAM" id="SSF47819">
    <property type="entry name" value="HRDC-like"/>
    <property type="match status" value="1"/>
</dbReference>
<dbReference type="PROSITE" id="PS51192">
    <property type="entry name" value="HELICASE_ATP_BIND_1"/>
    <property type="match status" value="1"/>
</dbReference>
<evidence type="ECO:0000256" key="13">
    <source>
        <dbReference type="ARBA" id="ARBA00023204"/>
    </source>
</evidence>
<dbReference type="GO" id="GO:0043590">
    <property type="term" value="C:bacterial nucleoid"/>
    <property type="evidence" value="ECO:0007669"/>
    <property type="project" value="TreeGrafter"/>
</dbReference>
<dbReference type="EC" id="5.6.2.4" evidence="16"/>
<keyword evidence="14" id="KW-0413">Isomerase</keyword>
<dbReference type="PROSITE" id="PS51194">
    <property type="entry name" value="HELICASE_CTER"/>
    <property type="match status" value="1"/>
</dbReference>
<evidence type="ECO:0000259" key="18">
    <source>
        <dbReference type="PROSITE" id="PS51192"/>
    </source>
</evidence>
<dbReference type="Pfam" id="PF09382">
    <property type="entry name" value="RQC"/>
    <property type="match status" value="1"/>
</dbReference>
<dbReference type="SMART" id="SM00487">
    <property type="entry name" value="DEXDc"/>
    <property type="match status" value="1"/>
</dbReference>
<dbReference type="PANTHER" id="PTHR13710:SF105">
    <property type="entry name" value="ATP-DEPENDENT DNA HELICASE Q1"/>
    <property type="match status" value="1"/>
</dbReference>
<dbReference type="GO" id="GO:0005524">
    <property type="term" value="F:ATP binding"/>
    <property type="evidence" value="ECO:0007669"/>
    <property type="project" value="UniProtKB-KW"/>
</dbReference>
<dbReference type="Pfam" id="PF00270">
    <property type="entry name" value="DEAD"/>
    <property type="match status" value="1"/>
</dbReference>
<evidence type="ECO:0000256" key="2">
    <source>
        <dbReference type="ARBA" id="ARBA00001947"/>
    </source>
</evidence>
<dbReference type="SUPFAM" id="SSF46785">
    <property type="entry name" value="Winged helix' DNA-binding domain"/>
    <property type="match status" value="1"/>
</dbReference>
<dbReference type="InterPro" id="IPR011545">
    <property type="entry name" value="DEAD/DEAH_box_helicase_dom"/>
</dbReference>
<reference evidence="20 21" key="1">
    <citation type="submission" date="2012-01" db="EMBL/GenBank/DDBJ databases">
        <title>Complete sequence of Desulfotomaculum gibsoniae DSM 7213.</title>
        <authorList>
            <consortium name="US DOE Joint Genome Institute"/>
            <person name="Lucas S."/>
            <person name="Han J."/>
            <person name="Lapidus A."/>
            <person name="Cheng J.-F."/>
            <person name="Goodwin L."/>
            <person name="Pitluck S."/>
            <person name="Peters L."/>
            <person name="Ovchinnikova G."/>
            <person name="Teshima H."/>
            <person name="Detter J.C."/>
            <person name="Han C."/>
            <person name="Tapia R."/>
            <person name="Land M."/>
            <person name="Hauser L."/>
            <person name="Kyrpides N."/>
            <person name="Ivanova N."/>
            <person name="Pagani I."/>
            <person name="Parshina S."/>
            <person name="Plugge C."/>
            <person name="Muyzer G."/>
            <person name="Kuever J."/>
            <person name="Ivanova A."/>
            <person name="Nazina T."/>
            <person name="Klenk H.-P."/>
            <person name="Brambilla E."/>
            <person name="Spring S."/>
            <person name="Stams A.F."/>
            <person name="Woyke T."/>
        </authorList>
    </citation>
    <scope>NUCLEOTIDE SEQUENCE [LARGE SCALE GENOMIC DNA]</scope>
    <source>
        <strain evidence="20 21">DSM 7213</strain>
    </source>
</reference>
<evidence type="ECO:0000256" key="10">
    <source>
        <dbReference type="ARBA" id="ARBA00022840"/>
    </source>
</evidence>
<dbReference type="KEGG" id="dgi:Desgi_2394"/>
<dbReference type="FunFam" id="3.40.50.300:FF:000296">
    <property type="entry name" value="ATP-dependent DNA helicase RecQ"/>
    <property type="match status" value="1"/>
</dbReference>
<dbReference type="SMART" id="SM00341">
    <property type="entry name" value="HRDC"/>
    <property type="match status" value="1"/>
</dbReference>
<evidence type="ECO:0000256" key="16">
    <source>
        <dbReference type="NCBIfam" id="TIGR01389"/>
    </source>
</evidence>
<evidence type="ECO:0000256" key="12">
    <source>
        <dbReference type="ARBA" id="ARBA00023172"/>
    </source>
</evidence>
<keyword evidence="12" id="KW-0233">DNA recombination</keyword>
<dbReference type="GO" id="GO:0003677">
    <property type="term" value="F:DNA binding"/>
    <property type="evidence" value="ECO:0007669"/>
    <property type="project" value="UniProtKB-KW"/>
</dbReference>
<keyword evidence="6" id="KW-0227">DNA damage</keyword>
<evidence type="ECO:0000256" key="7">
    <source>
        <dbReference type="ARBA" id="ARBA00022801"/>
    </source>
</evidence>
<dbReference type="CDD" id="cd17920">
    <property type="entry name" value="DEXHc_RecQ"/>
    <property type="match status" value="1"/>
</dbReference>
<dbReference type="FunFam" id="1.10.150.80:FF:000002">
    <property type="entry name" value="ATP-dependent DNA helicase RecQ"/>
    <property type="match status" value="1"/>
</dbReference>
<dbReference type="InterPro" id="IPR002121">
    <property type="entry name" value="HRDC_dom"/>
</dbReference>
<evidence type="ECO:0000259" key="17">
    <source>
        <dbReference type="PROSITE" id="PS50967"/>
    </source>
</evidence>
<proteinExistence type="inferred from homology"/>
<evidence type="ECO:0000256" key="5">
    <source>
        <dbReference type="ARBA" id="ARBA00022741"/>
    </source>
</evidence>
<dbReference type="GO" id="GO:0030894">
    <property type="term" value="C:replisome"/>
    <property type="evidence" value="ECO:0007669"/>
    <property type="project" value="TreeGrafter"/>
</dbReference>
<keyword evidence="13" id="KW-0234">DNA repair</keyword>
<sequence length="601" mass="68198">MERARVLLKKYYGYRYFRVGQEKIISNIFGGRDTLVVMPTGGGKSICYQVPALALPGITLVISPLISLMKDQVDALINQGIPAVFINSTLAYRDAVKRMHDLARGSYKLLYIAPERLESDSFLELIYQLNVSLVAVDEAHCVSQWGHDFRPSYLAIARLINGFATRPVVAAFTATATEAVRRDIIEQLGLLNPLIHIGGFDRPNLYLQVNKGEDKKNFLLQYLSQNEGRSGIIYAATRKEADSLYDFLQAKGFSVGKYHAGLSDRERNRAQDDFIHDNIQVIIATNAFGMGIDKSNVRFVIHHNMPKNMEAYYQEAGRAGRDGESGECILLYSPQDIQVQKRLIELNESTPERREADYRKLQAMIGYCHTPQCLRRYILTYFGDAEAADTCSNCFNCSGDCELVDITVQTQKILSCLWRMREQYGITMVAGVLKGSRNKKVQQLGFDRLSTYGLLSNYTIQEIKDMINMLIAEGYIAMTQGEYPVLKLKENAYPVLKGQASVYQKVRREKQARVDDNLFQVLRRLRKDIAVREKLPPYMIFSDKTLQDMSRCCPVDEQALLAVSGVGEFKLQRYGAEFLQEIRRYLEEGGVVDYPNVERGI</sequence>
<gene>
    <name evidence="20" type="ORF">Desgi_2394</name>
</gene>
<dbReference type="InterPro" id="IPR036388">
    <property type="entry name" value="WH-like_DNA-bd_sf"/>
</dbReference>
<dbReference type="Pfam" id="PF00570">
    <property type="entry name" value="HRDC"/>
    <property type="match status" value="1"/>
</dbReference>
<evidence type="ECO:0000256" key="9">
    <source>
        <dbReference type="ARBA" id="ARBA00022833"/>
    </source>
</evidence>
<dbReference type="RefSeq" id="WP_006523050.1">
    <property type="nucleotide sequence ID" value="NC_021184.1"/>
</dbReference>
<dbReference type="GO" id="GO:0016787">
    <property type="term" value="F:hydrolase activity"/>
    <property type="evidence" value="ECO:0007669"/>
    <property type="project" value="UniProtKB-KW"/>
</dbReference>
<dbReference type="Pfam" id="PF00271">
    <property type="entry name" value="Helicase_C"/>
    <property type="match status" value="1"/>
</dbReference>
<dbReference type="InterPro" id="IPR010997">
    <property type="entry name" value="HRDC-like_sf"/>
</dbReference>
<dbReference type="EMBL" id="CP003273">
    <property type="protein sequence ID" value="AGL01808.1"/>
    <property type="molecule type" value="Genomic_DNA"/>
</dbReference>
<dbReference type="InterPro" id="IPR044876">
    <property type="entry name" value="HRDC_dom_sf"/>
</dbReference>
<dbReference type="InterPro" id="IPR018982">
    <property type="entry name" value="RQC_domain"/>
</dbReference>
<evidence type="ECO:0000256" key="6">
    <source>
        <dbReference type="ARBA" id="ARBA00022763"/>
    </source>
</evidence>
<evidence type="ECO:0000256" key="14">
    <source>
        <dbReference type="ARBA" id="ARBA00023235"/>
    </source>
</evidence>
<evidence type="ECO:0000256" key="11">
    <source>
        <dbReference type="ARBA" id="ARBA00023125"/>
    </source>
</evidence>
<dbReference type="Gene3D" id="3.40.50.300">
    <property type="entry name" value="P-loop containing nucleotide triphosphate hydrolases"/>
    <property type="match status" value="2"/>
</dbReference>
<dbReference type="GO" id="GO:0006310">
    <property type="term" value="P:DNA recombination"/>
    <property type="evidence" value="ECO:0007669"/>
    <property type="project" value="UniProtKB-UniRule"/>
</dbReference>
<comment type="catalytic activity">
    <reaction evidence="15">
        <text>Couples ATP hydrolysis with the unwinding of duplex DNA by translocating in the 3'-5' direction.</text>
        <dbReference type="EC" id="5.6.2.4"/>
    </reaction>
</comment>
<evidence type="ECO:0000313" key="21">
    <source>
        <dbReference type="Proteomes" id="UP000013520"/>
    </source>
</evidence>
<dbReference type="AlphaFoldDB" id="R4KF44"/>
<comment type="cofactor">
    <cofactor evidence="2">
        <name>Zn(2+)</name>
        <dbReference type="ChEBI" id="CHEBI:29105"/>
    </cofactor>
</comment>
<dbReference type="STRING" id="767817.Desgi_2394"/>
<evidence type="ECO:0000256" key="4">
    <source>
        <dbReference type="ARBA" id="ARBA00022723"/>
    </source>
</evidence>
<keyword evidence="8 20" id="KW-0347">Helicase</keyword>
<evidence type="ECO:0000313" key="20">
    <source>
        <dbReference type="EMBL" id="AGL01808.1"/>
    </source>
</evidence>
<dbReference type="InterPro" id="IPR014001">
    <property type="entry name" value="Helicase_ATP-bd"/>
</dbReference>
<keyword evidence="4" id="KW-0479">Metal-binding</keyword>
<keyword evidence="10" id="KW-0067">ATP-binding</keyword>
<dbReference type="Gene3D" id="1.10.150.80">
    <property type="entry name" value="HRDC domain"/>
    <property type="match status" value="1"/>
</dbReference>
<name>R4KF44_9FIRM</name>
<keyword evidence="9" id="KW-0862">Zinc</keyword>
<dbReference type="InterPro" id="IPR006293">
    <property type="entry name" value="DNA_helicase_ATP-dep_RecQ_bac"/>
</dbReference>
<dbReference type="NCBIfam" id="TIGR00614">
    <property type="entry name" value="recQ_fam"/>
    <property type="match status" value="1"/>
</dbReference>
<dbReference type="Gene3D" id="1.10.10.10">
    <property type="entry name" value="Winged helix-like DNA-binding domain superfamily/Winged helix DNA-binding domain"/>
    <property type="match status" value="1"/>
</dbReference>
<dbReference type="InterPro" id="IPR036390">
    <property type="entry name" value="WH_DNA-bd_sf"/>
</dbReference>
<dbReference type="GO" id="GO:0009378">
    <property type="term" value="F:four-way junction helicase activity"/>
    <property type="evidence" value="ECO:0007669"/>
    <property type="project" value="TreeGrafter"/>
</dbReference>